<gene>
    <name evidence="2" type="ORF">CN585_18650</name>
</gene>
<evidence type="ECO:0000313" key="3">
    <source>
        <dbReference type="Proteomes" id="UP000220841"/>
    </source>
</evidence>
<dbReference type="InterPro" id="IPR050789">
    <property type="entry name" value="Diverse_Enzym_Activities"/>
</dbReference>
<dbReference type="Pfam" id="PF00144">
    <property type="entry name" value="Beta-lactamase"/>
    <property type="match status" value="1"/>
</dbReference>
<dbReference type="EMBL" id="NUBY01000099">
    <property type="protein sequence ID" value="PEQ03207.1"/>
    <property type="molecule type" value="Genomic_DNA"/>
</dbReference>
<dbReference type="RefSeq" id="WP_098226937.1">
    <property type="nucleotide sequence ID" value="NZ_NUBY01000099.1"/>
</dbReference>
<dbReference type="Proteomes" id="UP000220841">
    <property type="component" value="Unassembled WGS sequence"/>
</dbReference>
<proteinExistence type="predicted"/>
<dbReference type="InterPro" id="IPR001466">
    <property type="entry name" value="Beta-lactam-related"/>
</dbReference>
<reference evidence="2 3" key="1">
    <citation type="submission" date="2017-09" db="EMBL/GenBank/DDBJ databases">
        <title>Large-scale bioinformatics analysis of Bacillus genomes uncovers conserved roles of natural products in bacterial physiology.</title>
        <authorList>
            <consortium name="Agbiome Team Llc"/>
            <person name="Bleich R.M."/>
            <person name="Grubbs K.J."/>
            <person name="Santa Maria K.C."/>
            <person name="Allen S.E."/>
            <person name="Farag S."/>
            <person name="Shank E.A."/>
            <person name="Bowers A."/>
        </authorList>
    </citation>
    <scope>NUCLEOTIDE SEQUENCE [LARGE SCALE GENOMIC DNA]</scope>
    <source>
        <strain evidence="2 3">AFS021349</strain>
    </source>
</reference>
<organism evidence="2 3">
    <name type="scientific">Bacillus toyonensis</name>
    <dbReference type="NCBI Taxonomy" id="155322"/>
    <lineage>
        <taxon>Bacteria</taxon>
        <taxon>Bacillati</taxon>
        <taxon>Bacillota</taxon>
        <taxon>Bacilli</taxon>
        <taxon>Bacillales</taxon>
        <taxon>Bacillaceae</taxon>
        <taxon>Bacillus</taxon>
        <taxon>Bacillus cereus group</taxon>
    </lineage>
</organism>
<evidence type="ECO:0000259" key="1">
    <source>
        <dbReference type="Pfam" id="PF00144"/>
    </source>
</evidence>
<sequence>MYTYEKLISWIENIKEKNHSSATALCIIKDNKIVLEHYSGYHSNTSTSKKVTASSQFNVASARKSYLGFMVAYALYDGKINSIDDEAIKYFKDFDPTLLDKTTIRHLVTHSHGLGETDDGTIFREFEAGQAWAYRDINVRMMTHLIYQLYNKSFPELLKERVFTPANFQETGWRIQQNENLVNVVNNPNEDAISEVGTVDNGTEKNLFVSARDFAYWGNLHLNQGMINGKQVVPKEVIKIATSLQSPAYKNNELPQNGLFWFVQNEPKQLSELGERVPKGSYQILGITGPTILVIPEYNVVVAKMYNKRYNYGGDNYLYYLREFSNLVADTFTSCNRA</sequence>
<name>A0A2A8HCF7_9BACI</name>
<dbReference type="InterPro" id="IPR012338">
    <property type="entry name" value="Beta-lactam/transpept-like"/>
</dbReference>
<protein>
    <submittedName>
        <fullName evidence="2">Penicillin-binding protein</fullName>
    </submittedName>
</protein>
<dbReference type="SUPFAM" id="SSF56601">
    <property type="entry name" value="beta-lactamase/transpeptidase-like"/>
    <property type="match status" value="1"/>
</dbReference>
<accession>A0A2A8HCF7</accession>
<dbReference type="PANTHER" id="PTHR43283">
    <property type="entry name" value="BETA-LACTAMASE-RELATED"/>
    <property type="match status" value="1"/>
</dbReference>
<dbReference type="Gene3D" id="3.40.710.10">
    <property type="entry name" value="DD-peptidase/beta-lactamase superfamily"/>
    <property type="match status" value="1"/>
</dbReference>
<evidence type="ECO:0000313" key="2">
    <source>
        <dbReference type="EMBL" id="PEQ03207.1"/>
    </source>
</evidence>
<dbReference type="PANTHER" id="PTHR43283:SF7">
    <property type="entry name" value="BETA-LACTAMASE-RELATED DOMAIN-CONTAINING PROTEIN"/>
    <property type="match status" value="1"/>
</dbReference>
<dbReference type="AlphaFoldDB" id="A0A2A8HCF7"/>
<comment type="caution">
    <text evidence="2">The sequence shown here is derived from an EMBL/GenBank/DDBJ whole genome shotgun (WGS) entry which is preliminary data.</text>
</comment>
<feature type="domain" description="Beta-lactamase-related" evidence="1">
    <location>
        <begin position="10"/>
        <end position="319"/>
    </location>
</feature>